<dbReference type="GO" id="GO:0016301">
    <property type="term" value="F:kinase activity"/>
    <property type="evidence" value="ECO:0007669"/>
    <property type="project" value="UniProtKB-KW"/>
</dbReference>
<keyword evidence="4" id="KW-0067">ATP-binding</keyword>
<evidence type="ECO:0000256" key="3">
    <source>
        <dbReference type="ARBA" id="ARBA00022777"/>
    </source>
</evidence>
<protein>
    <submittedName>
        <fullName evidence="6">Unannotated protein</fullName>
    </submittedName>
</protein>
<organism evidence="6">
    <name type="scientific">freshwater metagenome</name>
    <dbReference type="NCBI Taxonomy" id="449393"/>
    <lineage>
        <taxon>unclassified sequences</taxon>
        <taxon>metagenomes</taxon>
        <taxon>ecological metagenomes</taxon>
    </lineage>
</organism>
<evidence type="ECO:0000259" key="5">
    <source>
        <dbReference type="PROSITE" id="PS50146"/>
    </source>
</evidence>
<feature type="domain" description="DAGKc" evidence="5">
    <location>
        <begin position="1"/>
        <end position="138"/>
    </location>
</feature>
<reference evidence="6" key="1">
    <citation type="submission" date="2020-05" db="EMBL/GenBank/DDBJ databases">
        <authorList>
            <person name="Chiriac C."/>
            <person name="Salcher M."/>
            <person name="Ghai R."/>
            <person name="Kavagutti S V."/>
        </authorList>
    </citation>
    <scope>NUCLEOTIDE SEQUENCE</scope>
</reference>
<evidence type="ECO:0000256" key="1">
    <source>
        <dbReference type="ARBA" id="ARBA00022679"/>
    </source>
</evidence>
<dbReference type="PANTHER" id="PTHR12358:SF106">
    <property type="entry name" value="LIPID KINASE YEGS"/>
    <property type="match status" value="1"/>
</dbReference>
<dbReference type="InterPro" id="IPR016064">
    <property type="entry name" value="NAD/diacylglycerol_kinase_sf"/>
</dbReference>
<dbReference type="InterPro" id="IPR001206">
    <property type="entry name" value="Diacylglycerol_kinase_cat_dom"/>
</dbReference>
<keyword evidence="3" id="KW-0418">Kinase</keyword>
<dbReference type="PANTHER" id="PTHR12358">
    <property type="entry name" value="SPHINGOSINE KINASE"/>
    <property type="match status" value="1"/>
</dbReference>
<dbReference type="Gene3D" id="2.60.200.40">
    <property type="match status" value="1"/>
</dbReference>
<name>A0A6J6P0Q1_9ZZZZ</name>
<gene>
    <name evidence="6" type="ORF">UFOPK2370_01066</name>
</gene>
<dbReference type="PROSITE" id="PS50146">
    <property type="entry name" value="DAGK"/>
    <property type="match status" value="1"/>
</dbReference>
<sequence>MVPNKNKRAAIIYFPGRVDLKKLRSAVESVTTVSFWEPSLWLKTEASDTGAQQALRAIAQKATHIVVAGGDGTVRSVLEAVALSGAKVTVGIVPVGTGNVLARNLGIPLEDIRTQVQRALLGNAHWLDMGLARIILEDDTRVEMMFAVMAGMGFDAKVMLNTDPVRKRKLGWIAYAESGFKQLPMIYQKLSIQVDGRESRTVRVLTLLIGNVGWLPGNLSMMPDASLDDGLLDVAVIGPRRIWDWIDFWTRVTVGNNVVRTTRAGRKLLDATANVKTLENLTSKKIRVRPEDLVELQIDGDAVGLIKEVEFESVPRAVSVRS</sequence>
<keyword evidence="2" id="KW-0547">Nucleotide-binding</keyword>
<evidence type="ECO:0000313" key="6">
    <source>
        <dbReference type="EMBL" id="CAB4692701.1"/>
    </source>
</evidence>
<keyword evidence="1" id="KW-0808">Transferase</keyword>
<dbReference type="EMBL" id="CAEZXK010000037">
    <property type="protein sequence ID" value="CAB4692701.1"/>
    <property type="molecule type" value="Genomic_DNA"/>
</dbReference>
<dbReference type="InterPro" id="IPR017438">
    <property type="entry name" value="ATP-NAD_kinase_N"/>
</dbReference>
<dbReference type="GO" id="GO:0005524">
    <property type="term" value="F:ATP binding"/>
    <property type="evidence" value="ECO:0007669"/>
    <property type="project" value="UniProtKB-KW"/>
</dbReference>
<accession>A0A6J6P0Q1</accession>
<dbReference type="GO" id="GO:0005886">
    <property type="term" value="C:plasma membrane"/>
    <property type="evidence" value="ECO:0007669"/>
    <property type="project" value="TreeGrafter"/>
</dbReference>
<dbReference type="InterPro" id="IPR050187">
    <property type="entry name" value="Lipid_Phosphate_FormReg"/>
</dbReference>
<dbReference type="Pfam" id="PF00781">
    <property type="entry name" value="DAGK_cat"/>
    <property type="match status" value="1"/>
</dbReference>
<dbReference type="AlphaFoldDB" id="A0A6J6P0Q1"/>
<dbReference type="Pfam" id="PF19279">
    <property type="entry name" value="YegS_C"/>
    <property type="match status" value="1"/>
</dbReference>
<dbReference type="InterPro" id="IPR045540">
    <property type="entry name" value="YegS/DAGK_C"/>
</dbReference>
<evidence type="ECO:0000256" key="4">
    <source>
        <dbReference type="ARBA" id="ARBA00022840"/>
    </source>
</evidence>
<dbReference type="SUPFAM" id="SSF111331">
    <property type="entry name" value="NAD kinase/diacylglycerol kinase-like"/>
    <property type="match status" value="1"/>
</dbReference>
<proteinExistence type="predicted"/>
<dbReference type="Gene3D" id="3.40.50.10330">
    <property type="entry name" value="Probable inorganic polyphosphate/atp-NAD kinase, domain 1"/>
    <property type="match status" value="1"/>
</dbReference>
<evidence type="ECO:0000256" key="2">
    <source>
        <dbReference type="ARBA" id="ARBA00022741"/>
    </source>
</evidence>